<organism evidence="2 3">
    <name type="scientific">Flavobacterium enshiense DK69</name>
    <dbReference type="NCBI Taxonomy" id="1107311"/>
    <lineage>
        <taxon>Bacteria</taxon>
        <taxon>Pseudomonadati</taxon>
        <taxon>Bacteroidota</taxon>
        <taxon>Flavobacteriia</taxon>
        <taxon>Flavobacteriales</taxon>
        <taxon>Flavobacteriaceae</taxon>
        <taxon>Flavobacterium</taxon>
    </lineage>
</organism>
<sequence>MKKIIVIGVILIGIVGFLNSDKIKDALFGSDLPEPTSIAFEKQMPLFSYNWNLIGTSGTMISFVEYMNRDVIINYWSPNVPESVEELKVWSKLYEDYKNDVFFIFVTNDSQADVNKFLKDTGYLFPFYYSGSSPLKSIILDKAPKTYLITKKGRIVVDHAGAANWNSDDFRKVLDGVIKKKD</sequence>
<dbReference type="Pfam" id="PF08534">
    <property type="entry name" value="Redoxin"/>
    <property type="match status" value="1"/>
</dbReference>
<dbReference type="InterPro" id="IPR013766">
    <property type="entry name" value="Thioredoxin_domain"/>
</dbReference>
<reference evidence="2 3" key="2">
    <citation type="journal article" date="2015" name="Stand. Genomic Sci.">
        <title>High quality draft genomic sequence of Flavobacterium enshiense DK69(T) and comparison among Flavobacterium genomes.</title>
        <authorList>
            <person name="Zeng Z."/>
            <person name="Chen C."/>
            <person name="Du H."/>
            <person name="Wang G."/>
            <person name="Li M."/>
        </authorList>
    </citation>
    <scope>NUCLEOTIDE SEQUENCE [LARGE SCALE GENOMIC DNA]</scope>
    <source>
        <strain evidence="2 3">DK69</strain>
    </source>
</reference>
<comment type="caution">
    <text evidence="2">The sequence shown here is derived from an EMBL/GenBank/DDBJ whole genome shotgun (WGS) entry which is preliminary data.</text>
</comment>
<accession>V6S9Y2</accession>
<name>V6S9Y2_9FLAO</name>
<dbReference type="InterPro" id="IPR036249">
    <property type="entry name" value="Thioredoxin-like_sf"/>
</dbReference>
<dbReference type="EMBL" id="JRLZ01000004">
    <property type="protein sequence ID" value="KGO96293.1"/>
    <property type="molecule type" value="Genomic_DNA"/>
</dbReference>
<dbReference type="PROSITE" id="PS51352">
    <property type="entry name" value="THIOREDOXIN_2"/>
    <property type="match status" value="1"/>
</dbReference>
<dbReference type="InterPro" id="IPR013740">
    <property type="entry name" value="Redoxin"/>
</dbReference>
<gene>
    <name evidence="2" type="ORF">Q767_05075</name>
</gene>
<proteinExistence type="predicted"/>
<feature type="domain" description="Thioredoxin" evidence="1">
    <location>
        <begin position="26"/>
        <end position="179"/>
    </location>
</feature>
<dbReference type="PATRIC" id="fig|1107311.3.peg.1622"/>
<dbReference type="SUPFAM" id="SSF52833">
    <property type="entry name" value="Thioredoxin-like"/>
    <property type="match status" value="1"/>
</dbReference>
<evidence type="ECO:0000313" key="2">
    <source>
        <dbReference type="EMBL" id="KGO96293.1"/>
    </source>
</evidence>
<dbReference type="STRING" id="1107311.Q767_05075"/>
<reference evidence="3" key="1">
    <citation type="submission" date="2013-09" db="EMBL/GenBank/DDBJ databases">
        <authorList>
            <person name="Zeng Z."/>
            <person name="Chen C."/>
        </authorList>
    </citation>
    <scope>NUCLEOTIDE SEQUENCE [LARGE SCALE GENOMIC DNA]</scope>
    <source>
        <strain evidence="3">DK69</strain>
    </source>
</reference>
<evidence type="ECO:0000313" key="3">
    <source>
        <dbReference type="Proteomes" id="UP000030149"/>
    </source>
</evidence>
<dbReference type="Proteomes" id="UP000030149">
    <property type="component" value="Unassembled WGS sequence"/>
</dbReference>
<dbReference type="GO" id="GO:0016491">
    <property type="term" value="F:oxidoreductase activity"/>
    <property type="evidence" value="ECO:0007669"/>
    <property type="project" value="InterPro"/>
</dbReference>
<dbReference type="Gene3D" id="3.40.30.10">
    <property type="entry name" value="Glutaredoxin"/>
    <property type="match status" value="1"/>
</dbReference>
<evidence type="ECO:0000259" key="1">
    <source>
        <dbReference type="PROSITE" id="PS51352"/>
    </source>
</evidence>
<keyword evidence="3" id="KW-1185">Reference proteome</keyword>
<protein>
    <recommendedName>
        <fullName evidence="1">Thioredoxin domain-containing protein</fullName>
    </recommendedName>
</protein>
<dbReference type="AlphaFoldDB" id="V6S9Y2"/>
<dbReference type="eggNOG" id="COG0526">
    <property type="taxonomic scope" value="Bacteria"/>
</dbReference>
<dbReference type="RefSeq" id="WP_023573646.1">
    <property type="nucleotide sequence ID" value="NZ_AVCS01000009.1"/>
</dbReference>